<dbReference type="InterPro" id="IPR050490">
    <property type="entry name" value="Bact_solute-bd_prot1"/>
</dbReference>
<evidence type="ECO:0000256" key="1">
    <source>
        <dbReference type="SAM" id="SignalP"/>
    </source>
</evidence>
<feature type="signal peptide" evidence="1">
    <location>
        <begin position="1"/>
        <end position="22"/>
    </location>
</feature>
<dbReference type="PANTHER" id="PTHR43649">
    <property type="entry name" value="ARABINOSE-BINDING PROTEIN-RELATED"/>
    <property type="match status" value="1"/>
</dbReference>
<dbReference type="Gene3D" id="3.40.190.10">
    <property type="entry name" value="Periplasmic binding protein-like II"/>
    <property type="match status" value="2"/>
</dbReference>
<evidence type="ECO:0000313" key="2">
    <source>
        <dbReference type="EMBL" id="NMO98060.1"/>
    </source>
</evidence>
<protein>
    <submittedName>
        <fullName evidence="2">Extracellular solute-binding protein</fullName>
    </submittedName>
</protein>
<dbReference type="Proteomes" id="UP000565468">
    <property type="component" value="Unassembled WGS sequence"/>
</dbReference>
<reference evidence="2 3" key="1">
    <citation type="submission" date="2020-04" db="EMBL/GenBank/DDBJ databases">
        <title>Paenibacillus algicola sp. nov., a novel marine bacterium producing alginate lyase.</title>
        <authorList>
            <person name="Huang H."/>
        </authorList>
    </citation>
    <scope>NUCLEOTIDE SEQUENCE [LARGE SCALE GENOMIC DNA]</scope>
    <source>
        <strain evidence="2 3">L7-75</strain>
    </source>
</reference>
<sequence length="531" mass="60652">MKRLNRWIVLCMIITVFTSLLSACSGKGSEPNTAQNEENGNTPVKIKWFVAADWYKKQWDAENVLVDKMVTDATGVTVEFISGNEEKLSAMIASGDIPDVVTVWNIAPQRKILENSGLVVPLDELIEKYTPDFKVAQSIQDWYRNEDGHFYGLPNYFYAEETMQEEDTLATHIDIVARRDIMEQVGIKPEDFNTKQGTLDALRKVKESGIKYNGFSMIPAYFDHHNLVHFFGAAPEAKDGSWQDMLRTPESLEAYKFLNQLYREGLLPQDSITLNDDQKMEKIAAGSVFAKTRALLRWEALYQNDNNAVYVPVGPIKGDAGNDLYATPSPLSGWMLSMIGTESKYQEEIIRLFEYLSTDEMSLNVFYGPKDVAWTYDDNGKVKFTEQRIKDFADDPAAAQRKYGNDTFGWLINWVPIKRTWPEASNEFEKVMQEHDKYFEQFAYNDLAFEATTVQGGTTEAGVEAKIKDYRAKMEAKMILAKSEEEVEKIFNEMPAQEEQLGYQQLYDYKNKAFQDAKASLGQKFAYPPNQ</sequence>
<dbReference type="PANTHER" id="PTHR43649:SF12">
    <property type="entry name" value="DIACETYLCHITOBIOSE BINDING PROTEIN DASA"/>
    <property type="match status" value="1"/>
</dbReference>
<comment type="caution">
    <text evidence="2">The sequence shown here is derived from an EMBL/GenBank/DDBJ whole genome shotgun (WGS) entry which is preliminary data.</text>
</comment>
<name>A0A848MD42_PAELE</name>
<evidence type="ECO:0000313" key="3">
    <source>
        <dbReference type="Proteomes" id="UP000565468"/>
    </source>
</evidence>
<dbReference type="RefSeq" id="WP_169506830.1">
    <property type="nucleotide sequence ID" value="NZ_JABBPN010000028.1"/>
</dbReference>
<dbReference type="SUPFAM" id="SSF53850">
    <property type="entry name" value="Periplasmic binding protein-like II"/>
    <property type="match status" value="1"/>
</dbReference>
<organism evidence="2 3">
    <name type="scientific">Paenibacillus lemnae</name>
    <dbReference type="NCBI Taxonomy" id="1330551"/>
    <lineage>
        <taxon>Bacteria</taxon>
        <taxon>Bacillati</taxon>
        <taxon>Bacillota</taxon>
        <taxon>Bacilli</taxon>
        <taxon>Bacillales</taxon>
        <taxon>Paenibacillaceae</taxon>
        <taxon>Paenibacillus</taxon>
    </lineage>
</organism>
<proteinExistence type="predicted"/>
<feature type="chain" id="PRO_5038445341" evidence="1">
    <location>
        <begin position="23"/>
        <end position="531"/>
    </location>
</feature>
<gene>
    <name evidence="2" type="ORF">HII30_20110</name>
</gene>
<dbReference type="AlphaFoldDB" id="A0A848MD42"/>
<keyword evidence="1" id="KW-0732">Signal</keyword>
<keyword evidence="3" id="KW-1185">Reference proteome</keyword>
<dbReference type="EMBL" id="JABBPN010000028">
    <property type="protein sequence ID" value="NMO98060.1"/>
    <property type="molecule type" value="Genomic_DNA"/>
</dbReference>
<accession>A0A848MD42</accession>
<dbReference type="PROSITE" id="PS51257">
    <property type="entry name" value="PROKAR_LIPOPROTEIN"/>
    <property type="match status" value="1"/>
</dbReference>